<reference evidence="3" key="1">
    <citation type="journal article" date="2019" name="Int. J. Syst. Evol. Microbiol.">
        <title>The Global Catalogue of Microorganisms (GCM) 10K type strain sequencing project: providing services to taxonomists for standard genome sequencing and annotation.</title>
        <authorList>
            <consortium name="The Broad Institute Genomics Platform"/>
            <consortium name="The Broad Institute Genome Sequencing Center for Infectious Disease"/>
            <person name="Wu L."/>
            <person name="Ma J."/>
        </authorList>
    </citation>
    <scope>NUCLEOTIDE SEQUENCE [LARGE SCALE GENOMIC DNA]</scope>
    <source>
        <strain evidence="3">JCM 18423</strain>
    </source>
</reference>
<dbReference type="SUPFAM" id="SSF52833">
    <property type="entry name" value="Thioredoxin-like"/>
    <property type="match status" value="1"/>
</dbReference>
<gene>
    <name evidence="2" type="ORF">GCM10023337_09940</name>
</gene>
<dbReference type="InterPro" id="IPR040079">
    <property type="entry name" value="Glutathione_S-Trfase"/>
</dbReference>
<dbReference type="SFLD" id="SFLDG01206">
    <property type="entry name" value="Xi.1"/>
    <property type="match status" value="1"/>
</dbReference>
<dbReference type="InterPro" id="IPR047047">
    <property type="entry name" value="GST_Omega-like_C"/>
</dbReference>
<dbReference type="SFLD" id="SFLDS00019">
    <property type="entry name" value="Glutathione_Transferase_(cytos"/>
    <property type="match status" value="1"/>
</dbReference>
<dbReference type="PIRSF" id="PIRSF015753">
    <property type="entry name" value="GST"/>
    <property type="match status" value="1"/>
</dbReference>
<dbReference type="EMBL" id="BAABKD010000008">
    <property type="protein sequence ID" value="GAA5088391.1"/>
    <property type="molecule type" value="Genomic_DNA"/>
</dbReference>
<dbReference type="Proteomes" id="UP001500227">
    <property type="component" value="Unassembled WGS sequence"/>
</dbReference>
<feature type="domain" description="GST C-terminal" evidence="1">
    <location>
        <begin position="171"/>
        <end position="298"/>
    </location>
</feature>
<dbReference type="InterPro" id="IPR036282">
    <property type="entry name" value="Glutathione-S-Trfase_C_sf"/>
</dbReference>
<dbReference type="InterPro" id="IPR010987">
    <property type="entry name" value="Glutathione-S-Trfase_C-like"/>
</dbReference>
<keyword evidence="3" id="KW-1185">Reference proteome</keyword>
<dbReference type="Gene3D" id="1.20.1050.10">
    <property type="match status" value="1"/>
</dbReference>
<dbReference type="CDD" id="cd03190">
    <property type="entry name" value="GST_C_Omega_like"/>
    <property type="match status" value="1"/>
</dbReference>
<sequence length="330" mass="37932">MGLLVNGQWVDQWYDTDSTQGEFQRDISQFRNWITPDGSPGPTGKGGFPAVSQRYILYVSLACPWAHRTLILRELKGLQDHIAVVVVNPLMQEHGWSFEPGPGVDPDPVLQANYLYQLYQKADPHYTGRVTVPMLWDSMQQTIVSNESADIIRMFNQSFNQLVPNHYDYYPAAQQSTIDAINEQIYTTINNGVYQAGFATSQNAYEKAVTTLFAHLDLLEQRLQAHRYLCGDQITEADWRLFTTLVRFDAVYYSHFKCNLRRLVDYPNLWGYVRDLYQQPGIAATVDMDHIKRHYYASHPTINPTGIVPLGPIIDFSQPHHREQMELAEK</sequence>
<dbReference type="PANTHER" id="PTHR32419:SF6">
    <property type="entry name" value="GLUTATHIONE S-TRANSFERASE OMEGA-LIKE 1-RELATED"/>
    <property type="match status" value="1"/>
</dbReference>
<dbReference type="PANTHER" id="PTHR32419">
    <property type="entry name" value="GLUTATHIONYL-HYDROQUINONE REDUCTASE"/>
    <property type="match status" value="1"/>
</dbReference>
<proteinExistence type="predicted"/>
<dbReference type="InterPro" id="IPR016639">
    <property type="entry name" value="GST_Omega/GSH"/>
</dbReference>
<comment type="caution">
    <text evidence="2">The sequence shown here is derived from an EMBL/GenBank/DDBJ whole genome shotgun (WGS) entry which is preliminary data.</text>
</comment>
<name>A0ABP9LZA0_9BURK</name>
<protein>
    <submittedName>
        <fullName evidence="2">Glutathione S-transferase family protein</fullName>
    </submittedName>
</protein>
<dbReference type="InterPro" id="IPR004045">
    <property type="entry name" value="Glutathione_S-Trfase_N"/>
</dbReference>
<dbReference type="RefSeq" id="WP_345370070.1">
    <property type="nucleotide sequence ID" value="NZ_BAABKD010000008.1"/>
</dbReference>
<dbReference type="SFLD" id="SFLDG01148">
    <property type="entry name" value="Xi_(cytGST)"/>
    <property type="match status" value="1"/>
</dbReference>
<organism evidence="2 3">
    <name type="scientific">Paenalcaligenes hermetiae</name>
    <dbReference type="NCBI Taxonomy" id="1157987"/>
    <lineage>
        <taxon>Bacteria</taxon>
        <taxon>Pseudomonadati</taxon>
        <taxon>Pseudomonadota</taxon>
        <taxon>Betaproteobacteria</taxon>
        <taxon>Burkholderiales</taxon>
        <taxon>Alcaligenaceae</taxon>
        <taxon>Paenalcaligenes</taxon>
    </lineage>
</organism>
<dbReference type="SUPFAM" id="SSF47616">
    <property type="entry name" value="GST C-terminal domain-like"/>
    <property type="match status" value="1"/>
</dbReference>
<dbReference type="Pfam" id="PF13409">
    <property type="entry name" value="GST_N_2"/>
    <property type="match status" value="1"/>
</dbReference>
<evidence type="ECO:0000313" key="3">
    <source>
        <dbReference type="Proteomes" id="UP001500227"/>
    </source>
</evidence>
<dbReference type="InterPro" id="IPR036249">
    <property type="entry name" value="Thioredoxin-like_sf"/>
</dbReference>
<dbReference type="Gene3D" id="3.40.30.10">
    <property type="entry name" value="Glutaredoxin"/>
    <property type="match status" value="1"/>
</dbReference>
<evidence type="ECO:0000313" key="2">
    <source>
        <dbReference type="EMBL" id="GAA5088391.1"/>
    </source>
</evidence>
<dbReference type="Pfam" id="PF13410">
    <property type="entry name" value="GST_C_2"/>
    <property type="match status" value="1"/>
</dbReference>
<evidence type="ECO:0000259" key="1">
    <source>
        <dbReference type="PROSITE" id="PS50405"/>
    </source>
</evidence>
<dbReference type="PROSITE" id="PS50405">
    <property type="entry name" value="GST_CTER"/>
    <property type="match status" value="1"/>
</dbReference>
<accession>A0ABP9LZA0</accession>